<accession>A0A1R1JCQ0</accession>
<protein>
    <recommendedName>
        <fullName evidence="3">N-acetyltransferase domain-containing protein</fullName>
    </recommendedName>
</protein>
<sequence>MITLRAETITEAIRAEVAAALDGTPAMRAKTDTSAGMVDAADCIVGGTFFRVLDDGVPVAFYVLRLRVRGDRRDAEIVVAHGRAGFDLVEHVVPLIAQQCAAVGCEAVRVQTKRAGLVRKLENMGFSRASVVLRMELK</sequence>
<dbReference type="EMBL" id="MTJZ01000012">
    <property type="protein sequence ID" value="OMG73127.1"/>
    <property type="molecule type" value="Genomic_DNA"/>
</dbReference>
<evidence type="ECO:0008006" key="3">
    <source>
        <dbReference type="Google" id="ProtNLM"/>
    </source>
</evidence>
<gene>
    <name evidence="1" type="ORF">BW685_12965</name>
</gene>
<organism evidence="1 2">
    <name type="scientific">Burkholderia ubonensis</name>
    <dbReference type="NCBI Taxonomy" id="101571"/>
    <lineage>
        <taxon>Bacteria</taxon>
        <taxon>Pseudomonadati</taxon>
        <taxon>Pseudomonadota</taxon>
        <taxon>Betaproteobacteria</taxon>
        <taxon>Burkholderiales</taxon>
        <taxon>Burkholderiaceae</taxon>
        <taxon>Burkholderia</taxon>
        <taxon>Burkholderia cepacia complex</taxon>
    </lineage>
</organism>
<reference evidence="1 2" key="1">
    <citation type="submission" date="2017-01" db="EMBL/GenBank/DDBJ databases">
        <title>Phylogeographic, genomic and meropenem susceptibility analysis of Burkholderia ubonensis.</title>
        <authorList>
            <person name="Price E.P."/>
            <person name="Sarovich D.S."/>
            <person name="Webb J.R."/>
            <person name="Hall C.M."/>
            <person name="Sahl J.W."/>
            <person name="Kaestli M."/>
            <person name="Mayo M."/>
            <person name="Harrington G."/>
            <person name="Baker A.L."/>
            <person name="Sidak-Loftis L.C."/>
            <person name="Lummis M."/>
            <person name="Schupp J.M."/>
            <person name="Gillece J.D."/>
            <person name="Tuanyok A."/>
            <person name="Warner J."/>
            <person name="Busch J.D."/>
            <person name="Keim P."/>
            <person name="Currie B.J."/>
            <person name="Wagner D.M."/>
        </authorList>
    </citation>
    <scope>NUCLEOTIDE SEQUENCE [LARGE SCALE GENOMIC DNA]</scope>
    <source>
        <strain evidence="1 2">A21</strain>
    </source>
</reference>
<dbReference type="Proteomes" id="UP000187194">
    <property type="component" value="Unassembled WGS sequence"/>
</dbReference>
<proteinExistence type="predicted"/>
<dbReference type="AlphaFoldDB" id="A0A1R1JCQ0"/>
<dbReference type="RefSeq" id="WP_076477008.1">
    <property type="nucleotide sequence ID" value="NZ_MTJZ01000012.1"/>
</dbReference>
<comment type="caution">
    <text evidence="1">The sequence shown here is derived from an EMBL/GenBank/DDBJ whole genome shotgun (WGS) entry which is preliminary data.</text>
</comment>
<evidence type="ECO:0000313" key="1">
    <source>
        <dbReference type="EMBL" id="OMG73127.1"/>
    </source>
</evidence>
<name>A0A1R1JCQ0_9BURK</name>
<evidence type="ECO:0000313" key="2">
    <source>
        <dbReference type="Proteomes" id="UP000187194"/>
    </source>
</evidence>